<evidence type="ECO:0000313" key="1">
    <source>
        <dbReference type="EMBL" id="KAH0552225.1"/>
    </source>
</evidence>
<evidence type="ECO:0000313" key="2">
    <source>
        <dbReference type="Proteomes" id="UP000826195"/>
    </source>
</evidence>
<comment type="caution">
    <text evidence="1">The sequence shown here is derived from an EMBL/GenBank/DDBJ whole genome shotgun (WGS) entry which is preliminary data.</text>
</comment>
<gene>
    <name evidence="1" type="ORF">KQX54_007363</name>
</gene>
<dbReference type="Proteomes" id="UP000826195">
    <property type="component" value="Unassembled WGS sequence"/>
</dbReference>
<organism evidence="1 2">
    <name type="scientific">Cotesia glomerata</name>
    <name type="common">Lepidopteran parasitic wasp</name>
    <name type="synonym">Apanteles glomeratus</name>
    <dbReference type="NCBI Taxonomy" id="32391"/>
    <lineage>
        <taxon>Eukaryota</taxon>
        <taxon>Metazoa</taxon>
        <taxon>Ecdysozoa</taxon>
        <taxon>Arthropoda</taxon>
        <taxon>Hexapoda</taxon>
        <taxon>Insecta</taxon>
        <taxon>Pterygota</taxon>
        <taxon>Neoptera</taxon>
        <taxon>Endopterygota</taxon>
        <taxon>Hymenoptera</taxon>
        <taxon>Apocrita</taxon>
        <taxon>Ichneumonoidea</taxon>
        <taxon>Braconidae</taxon>
        <taxon>Microgastrinae</taxon>
        <taxon>Cotesia</taxon>
    </lineage>
</organism>
<name>A0AAV7IKJ2_COTGL</name>
<sequence>MRASDKEEHIRLDSRNLESIASLLERLRSYLRFSLKSVGSRMWLRTIEDYGEKNENSSGSYAIAKRRLVTCHALARGTPDKNRIRYRLSREECGNGSQENYYVMHELSDTDMHQLLASIRSQVVFNIAKSIYLARLWL</sequence>
<dbReference type="EMBL" id="JAHXZJ010001492">
    <property type="protein sequence ID" value="KAH0552225.1"/>
    <property type="molecule type" value="Genomic_DNA"/>
</dbReference>
<proteinExistence type="predicted"/>
<accession>A0AAV7IKJ2</accession>
<protein>
    <submittedName>
        <fullName evidence="1">Uncharacterized protein</fullName>
    </submittedName>
</protein>
<keyword evidence="2" id="KW-1185">Reference proteome</keyword>
<dbReference type="AlphaFoldDB" id="A0AAV7IKJ2"/>
<reference evidence="1 2" key="1">
    <citation type="journal article" date="2021" name="J. Hered.">
        <title>A chromosome-level genome assembly of the parasitoid wasp, Cotesia glomerata (Hymenoptera: Braconidae).</title>
        <authorList>
            <person name="Pinto B.J."/>
            <person name="Weis J.J."/>
            <person name="Gamble T."/>
            <person name="Ode P.J."/>
            <person name="Paul R."/>
            <person name="Zaspel J.M."/>
        </authorList>
    </citation>
    <scope>NUCLEOTIDE SEQUENCE [LARGE SCALE GENOMIC DNA]</scope>
    <source>
        <strain evidence="1">CgM1</strain>
    </source>
</reference>